<accession>A0A8S4NV25</accession>
<keyword evidence="4" id="KW-0456">Lyase</keyword>
<dbReference type="GO" id="GO:0006565">
    <property type="term" value="P:L-serine catabolic process"/>
    <property type="evidence" value="ECO:0007669"/>
    <property type="project" value="TreeGrafter"/>
</dbReference>
<dbReference type="GO" id="GO:0004794">
    <property type="term" value="F:threonine deaminase activity"/>
    <property type="evidence" value="ECO:0007669"/>
    <property type="project" value="TreeGrafter"/>
</dbReference>
<dbReference type="OrthoDB" id="4418812at2759"/>
<proteinExistence type="inferred from homology"/>
<dbReference type="SUPFAM" id="SSF53686">
    <property type="entry name" value="Tryptophan synthase beta subunit-like PLP-dependent enzymes"/>
    <property type="match status" value="1"/>
</dbReference>
<dbReference type="InterPro" id="IPR001926">
    <property type="entry name" value="TrpB-like_PALP"/>
</dbReference>
<comment type="caution">
    <text evidence="8">The sequence shown here is derived from an EMBL/GenBank/DDBJ whole genome shotgun (WGS) entry which is preliminary data.</text>
</comment>
<reference evidence="8" key="1">
    <citation type="submission" date="2022-03" db="EMBL/GenBank/DDBJ databases">
        <authorList>
            <person name="Martin C."/>
        </authorList>
    </citation>
    <scope>NUCLEOTIDE SEQUENCE</scope>
</reference>
<dbReference type="GO" id="GO:0009097">
    <property type="term" value="P:isoleucine biosynthetic process"/>
    <property type="evidence" value="ECO:0007669"/>
    <property type="project" value="TreeGrafter"/>
</dbReference>
<evidence type="ECO:0000256" key="3">
    <source>
        <dbReference type="ARBA" id="ARBA00022898"/>
    </source>
</evidence>
<dbReference type="CDD" id="cd01562">
    <property type="entry name" value="Thr-dehyd"/>
    <property type="match status" value="1"/>
</dbReference>
<dbReference type="InterPro" id="IPR050147">
    <property type="entry name" value="Ser/Thr_Dehydratase"/>
</dbReference>
<dbReference type="GO" id="GO:0006567">
    <property type="term" value="P:L-threonine catabolic process"/>
    <property type="evidence" value="ECO:0007669"/>
    <property type="project" value="TreeGrafter"/>
</dbReference>
<organism evidence="8 9">
    <name type="scientific">Owenia fusiformis</name>
    <name type="common">Polychaete worm</name>
    <dbReference type="NCBI Taxonomy" id="6347"/>
    <lineage>
        <taxon>Eukaryota</taxon>
        <taxon>Metazoa</taxon>
        <taxon>Spiralia</taxon>
        <taxon>Lophotrochozoa</taxon>
        <taxon>Annelida</taxon>
        <taxon>Polychaeta</taxon>
        <taxon>Sedentaria</taxon>
        <taxon>Canalipalpata</taxon>
        <taxon>Sabellida</taxon>
        <taxon>Oweniida</taxon>
        <taxon>Oweniidae</taxon>
        <taxon>Owenia</taxon>
    </lineage>
</organism>
<evidence type="ECO:0000256" key="2">
    <source>
        <dbReference type="ARBA" id="ARBA00010869"/>
    </source>
</evidence>
<evidence type="ECO:0000259" key="7">
    <source>
        <dbReference type="Pfam" id="PF00291"/>
    </source>
</evidence>
<dbReference type="PANTHER" id="PTHR48078:SF14">
    <property type="entry name" value="L-SERINE AMMONIA-LYASE"/>
    <property type="match status" value="1"/>
</dbReference>
<evidence type="ECO:0000313" key="8">
    <source>
        <dbReference type="EMBL" id="CAH1783834.1"/>
    </source>
</evidence>
<comment type="similarity">
    <text evidence="2">Belongs to the serine/threonine dehydratase family.</text>
</comment>
<evidence type="ECO:0000256" key="1">
    <source>
        <dbReference type="ARBA" id="ARBA00001933"/>
    </source>
</evidence>
<keyword evidence="3" id="KW-0663">Pyridoxal phosphate</keyword>
<dbReference type="Pfam" id="PF00291">
    <property type="entry name" value="PALP"/>
    <property type="match status" value="1"/>
</dbReference>
<protein>
    <recommendedName>
        <fullName evidence="5">L-serine deaminase</fullName>
    </recommendedName>
    <alternativeName>
        <fullName evidence="6">L-threonine dehydratase</fullName>
    </alternativeName>
</protein>
<feature type="domain" description="Tryptophan synthase beta chain-like PALP" evidence="7">
    <location>
        <begin position="70"/>
        <end position="356"/>
    </location>
</feature>
<evidence type="ECO:0000256" key="4">
    <source>
        <dbReference type="ARBA" id="ARBA00023239"/>
    </source>
</evidence>
<dbReference type="GO" id="GO:0003941">
    <property type="term" value="F:L-serine ammonia-lyase activity"/>
    <property type="evidence" value="ECO:0007669"/>
    <property type="project" value="TreeGrafter"/>
</dbReference>
<dbReference type="Proteomes" id="UP000749559">
    <property type="component" value="Unassembled WGS sequence"/>
</dbReference>
<evidence type="ECO:0000313" key="9">
    <source>
        <dbReference type="Proteomes" id="UP000749559"/>
    </source>
</evidence>
<keyword evidence="9" id="KW-1185">Reference proteome</keyword>
<dbReference type="Gene3D" id="3.40.50.1100">
    <property type="match status" value="2"/>
</dbReference>
<name>A0A8S4NV25_OWEFU</name>
<dbReference type="FunFam" id="3.40.50.1100:FF:000007">
    <property type="entry name" value="L-threonine dehydratase catabolic TdcB"/>
    <property type="match status" value="1"/>
</dbReference>
<dbReference type="AlphaFoldDB" id="A0A8S4NV25"/>
<dbReference type="InterPro" id="IPR036052">
    <property type="entry name" value="TrpB-like_PALP_sf"/>
</dbReference>
<dbReference type="PANTHER" id="PTHR48078">
    <property type="entry name" value="THREONINE DEHYDRATASE, MITOCHONDRIAL-RELATED"/>
    <property type="match status" value="1"/>
</dbReference>
<dbReference type="EMBL" id="CAIIXF020000005">
    <property type="protein sequence ID" value="CAH1783834.1"/>
    <property type="molecule type" value="Genomic_DNA"/>
</dbReference>
<evidence type="ECO:0000256" key="5">
    <source>
        <dbReference type="ARBA" id="ARBA00041766"/>
    </source>
</evidence>
<sequence>MEEKGACLLPATIGDNLLVEFRELFVVTYFSDAISRKRIQFNMYNPDSPIITLEMLHDARHVVENTSYCKRTPMLHGMQNLLGFDESIDLYLKMEGMQTMGSFKVRGIANQIKHLPSSVEENRKTIVTMSAGNYGKAFAYVMQLIGQKGLCVMPETAPLNRSELIKSFGTDVERLPSAELQPKVDQHVSEEGMHLFHSFDDVKLIAGHGSAGFEIIEDCPNPDVVLVCCGGGGLVAGIAAAIKLSGCRNTRVYGVEPEGAPTMFESYKAGHPVSWKVKTIAAGLAPPYAGPNTYRNCKQYVDDIILVSDSEIKTAVKTLYDKGIVAEPSGSAAFAALCHDKVPDVKGKKVVCVITGSNVSPEELVELMK</sequence>
<comment type="cofactor">
    <cofactor evidence="1">
        <name>pyridoxal 5'-phosphate</name>
        <dbReference type="ChEBI" id="CHEBI:597326"/>
    </cofactor>
</comment>
<gene>
    <name evidence="8" type="ORF">OFUS_LOCUS10125</name>
</gene>
<evidence type="ECO:0000256" key="6">
    <source>
        <dbReference type="ARBA" id="ARBA00042605"/>
    </source>
</evidence>